<dbReference type="Pfam" id="PF03125">
    <property type="entry name" value="Sre"/>
    <property type="match status" value="1"/>
</dbReference>
<proteinExistence type="inferred from homology"/>
<feature type="transmembrane region" description="Helical" evidence="6">
    <location>
        <begin position="49"/>
        <end position="70"/>
    </location>
</feature>
<dbReference type="PANTHER" id="PTHR47518:SF9">
    <property type="entry name" value="SERPENTINE RECEPTOR, CLASS T"/>
    <property type="match status" value="1"/>
</dbReference>
<evidence type="ECO:0000313" key="8">
    <source>
        <dbReference type="Proteomes" id="UP000005237"/>
    </source>
</evidence>
<dbReference type="InterPro" id="IPR004151">
    <property type="entry name" value="7TM_GPCR_serpentine_rcpt_Sre"/>
</dbReference>
<feature type="transmembrane region" description="Helical" evidence="6">
    <location>
        <begin position="90"/>
        <end position="108"/>
    </location>
</feature>
<name>A0A8R1HPS9_CAEJA</name>
<evidence type="ECO:0000256" key="1">
    <source>
        <dbReference type="ARBA" id="ARBA00004141"/>
    </source>
</evidence>
<dbReference type="EnsemblMetazoa" id="CJA04361c.1">
    <property type="protein sequence ID" value="CJA04361c.1"/>
    <property type="gene ID" value="WBGene00123564"/>
</dbReference>
<feature type="transmembrane region" description="Helical" evidence="6">
    <location>
        <begin position="120"/>
        <end position="141"/>
    </location>
</feature>
<evidence type="ECO:0000256" key="6">
    <source>
        <dbReference type="SAM" id="Phobius"/>
    </source>
</evidence>
<keyword evidence="8" id="KW-1185">Reference proteome</keyword>
<dbReference type="PANTHER" id="PTHR47518">
    <property type="entry name" value="SERPENTINE RECEPTOR CLASS EPSILON-13-RELATED"/>
    <property type="match status" value="1"/>
</dbReference>
<feature type="transmembrane region" description="Helical" evidence="6">
    <location>
        <begin position="209"/>
        <end position="231"/>
    </location>
</feature>
<evidence type="ECO:0000313" key="7">
    <source>
        <dbReference type="EnsemblMetazoa" id="CJA04361c.1"/>
    </source>
</evidence>
<feature type="transmembrane region" description="Helical" evidence="6">
    <location>
        <begin position="12"/>
        <end position="37"/>
    </location>
</feature>
<dbReference type="AlphaFoldDB" id="A0A8R1HPS9"/>
<evidence type="ECO:0000256" key="5">
    <source>
        <dbReference type="ARBA" id="ARBA00023136"/>
    </source>
</evidence>
<comment type="similarity">
    <text evidence="2">Belongs to the nematode receptor-like protein sre family.</text>
</comment>
<evidence type="ECO:0000256" key="2">
    <source>
        <dbReference type="ARBA" id="ARBA00006803"/>
    </source>
</evidence>
<keyword evidence="5 6" id="KW-0472">Membrane</keyword>
<evidence type="ECO:0000256" key="4">
    <source>
        <dbReference type="ARBA" id="ARBA00022989"/>
    </source>
</evidence>
<dbReference type="GO" id="GO:0007606">
    <property type="term" value="P:sensory perception of chemical stimulus"/>
    <property type="evidence" value="ECO:0007669"/>
    <property type="project" value="InterPro"/>
</dbReference>
<feature type="transmembrane region" description="Helical" evidence="6">
    <location>
        <begin position="169"/>
        <end position="189"/>
    </location>
</feature>
<sequence>MREWAESHVTGAYIIIIVSYFMAGLSMSIARLCWLICDLLWVPIETMEIFMYLRLVFQTSVSAHLAVFSAERSIATCRSKRYEQNSGAPLILFGCFLTYPYSFFQLYSKYHFANGREINVIMIAVLSLLSFLITTIVLVANKKKVKERRFKGPISEAYQMRENIRTSRLLLQVFITAAIMVGASCYFLLRFSASLKDPTKTWTTIINGFIYDMLVSIGTTCTTFIFLSYLVPGDKKTFLLHILHLSHRRKQVAPSTKRASFRSIHGVDVEIGSKTAEEEARVYFTQLSAAWKV</sequence>
<dbReference type="InterPro" id="IPR052854">
    <property type="entry name" value="Serpentine_rcpt_epsilon"/>
</dbReference>
<accession>A0A8R1HPS9</accession>
<evidence type="ECO:0000256" key="3">
    <source>
        <dbReference type="ARBA" id="ARBA00022692"/>
    </source>
</evidence>
<protein>
    <recommendedName>
        <fullName evidence="9">G protein-coupled receptor</fullName>
    </recommendedName>
</protein>
<keyword evidence="4 6" id="KW-1133">Transmembrane helix</keyword>
<reference evidence="8" key="1">
    <citation type="submission" date="2010-08" db="EMBL/GenBank/DDBJ databases">
        <authorList>
            <consortium name="Caenorhabditis japonica Sequencing Consortium"/>
            <person name="Wilson R.K."/>
        </authorList>
    </citation>
    <scope>NUCLEOTIDE SEQUENCE [LARGE SCALE GENOMIC DNA]</scope>
    <source>
        <strain evidence="8">DF5081</strain>
    </source>
</reference>
<reference evidence="7" key="2">
    <citation type="submission" date="2022-06" db="UniProtKB">
        <authorList>
            <consortium name="EnsemblMetazoa"/>
        </authorList>
    </citation>
    <scope>IDENTIFICATION</scope>
    <source>
        <strain evidence="7">DF5081</strain>
    </source>
</reference>
<dbReference type="Proteomes" id="UP000005237">
    <property type="component" value="Unassembled WGS sequence"/>
</dbReference>
<keyword evidence="3 6" id="KW-0812">Transmembrane</keyword>
<comment type="subcellular location">
    <subcellularLocation>
        <location evidence="1">Membrane</location>
        <topology evidence="1">Multi-pass membrane protein</topology>
    </subcellularLocation>
</comment>
<dbReference type="GO" id="GO:0016020">
    <property type="term" value="C:membrane"/>
    <property type="evidence" value="ECO:0007669"/>
    <property type="project" value="UniProtKB-SubCell"/>
</dbReference>
<evidence type="ECO:0008006" key="9">
    <source>
        <dbReference type="Google" id="ProtNLM"/>
    </source>
</evidence>
<organism evidence="7 8">
    <name type="scientific">Caenorhabditis japonica</name>
    <dbReference type="NCBI Taxonomy" id="281687"/>
    <lineage>
        <taxon>Eukaryota</taxon>
        <taxon>Metazoa</taxon>
        <taxon>Ecdysozoa</taxon>
        <taxon>Nematoda</taxon>
        <taxon>Chromadorea</taxon>
        <taxon>Rhabditida</taxon>
        <taxon>Rhabditina</taxon>
        <taxon>Rhabditomorpha</taxon>
        <taxon>Rhabditoidea</taxon>
        <taxon>Rhabditidae</taxon>
        <taxon>Peloderinae</taxon>
        <taxon>Caenorhabditis</taxon>
    </lineage>
</organism>